<protein>
    <submittedName>
        <fullName evidence="2">Uncharacterized protein</fullName>
    </submittedName>
</protein>
<proteinExistence type="predicted"/>
<evidence type="ECO:0000313" key="3">
    <source>
        <dbReference type="Proteomes" id="UP000078541"/>
    </source>
</evidence>
<dbReference type="EMBL" id="KQ981744">
    <property type="protein sequence ID" value="KYN36314.1"/>
    <property type="molecule type" value="Genomic_DNA"/>
</dbReference>
<reference evidence="2 3" key="1">
    <citation type="submission" date="2016-03" db="EMBL/GenBank/DDBJ databases">
        <title>Trachymyrmex septentrionalis WGS genome.</title>
        <authorList>
            <person name="Nygaard S."/>
            <person name="Hu H."/>
            <person name="Boomsma J."/>
            <person name="Zhang G."/>
        </authorList>
    </citation>
    <scope>NUCLEOTIDE SEQUENCE [LARGE SCALE GENOMIC DNA]</scope>
    <source>
        <strain evidence="2">Tsep2-gDNA-1</strain>
        <tissue evidence="2">Whole body</tissue>
    </source>
</reference>
<name>A0A195F8C6_9HYME</name>
<dbReference type="Proteomes" id="UP000078541">
    <property type="component" value="Unassembled WGS sequence"/>
</dbReference>
<dbReference type="AlphaFoldDB" id="A0A195F8C6"/>
<feature type="non-terminal residue" evidence="2">
    <location>
        <position position="1"/>
    </location>
</feature>
<accession>A0A195F8C6</accession>
<gene>
    <name evidence="2" type="ORF">ALC56_09274</name>
</gene>
<sequence>RPPQTAPKRAGRGAPHHSPRTDATTCCTSRGTAMKCAMCWETTYGHVSRI</sequence>
<feature type="compositionally biased region" description="Basic residues" evidence="1">
    <location>
        <begin position="9"/>
        <end position="18"/>
    </location>
</feature>
<organism evidence="2 3">
    <name type="scientific">Trachymyrmex septentrionalis</name>
    <dbReference type="NCBI Taxonomy" id="34720"/>
    <lineage>
        <taxon>Eukaryota</taxon>
        <taxon>Metazoa</taxon>
        <taxon>Ecdysozoa</taxon>
        <taxon>Arthropoda</taxon>
        <taxon>Hexapoda</taxon>
        <taxon>Insecta</taxon>
        <taxon>Pterygota</taxon>
        <taxon>Neoptera</taxon>
        <taxon>Endopterygota</taxon>
        <taxon>Hymenoptera</taxon>
        <taxon>Apocrita</taxon>
        <taxon>Aculeata</taxon>
        <taxon>Formicoidea</taxon>
        <taxon>Formicidae</taxon>
        <taxon>Myrmicinae</taxon>
        <taxon>Trachymyrmex</taxon>
    </lineage>
</organism>
<evidence type="ECO:0000313" key="2">
    <source>
        <dbReference type="EMBL" id="KYN36314.1"/>
    </source>
</evidence>
<feature type="region of interest" description="Disordered" evidence="1">
    <location>
        <begin position="1"/>
        <end position="26"/>
    </location>
</feature>
<keyword evidence="3" id="KW-1185">Reference proteome</keyword>
<evidence type="ECO:0000256" key="1">
    <source>
        <dbReference type="SAM" id="MobiDB-lite"/>
    </source>
</evidence>